<evidence type="ECO:0000256" key="5">
    <source>
        <dbReference type="ARBA" id="ARBA00023242"/>
    </source>
</evidence>
<protein>
    <recommendedName>
        <fullName evidence="8">BING4 C-terminal domain-containing protein</fullName>
    </recommendedName>
</protein>
<dbReference type="InterPro" id="IPR040315">
    <property type="entry name" value="WDR46/Utp7"/>
</dbReference>
<evidence type="ECO:0000256" key="6">
    <source>
        <dbReference type="PROSITE-ProRule" id="PRU00221"/>
    </source>
</evidence>
<evidence type="ECO:0000256" key="3">
    <source>
        <dbReference type="ARBA" id="ARBA00022574"/>
    </source>
</evidence>
<feature type="compositionally biased region" description="Polar residues" evidence="7">
    <location>
        <begin position="457"/>
        <end position="466"/>
    </location>
</feature>
<feature type="region of interest" description="Disordered" evidence="7">
    <location>
        <begin position="1"/>
        <end position="42"/>
    </location>
</feature>
<dbReference type="EMBL" id="CAKOGP040001758">
    <property type="protein sequence ID" value="CAJ1949179.1"/>
    <property type="molecule type" value="Genomic_DNA"/>
</dbReference>
<evidence type="ECO:0000313" key="10">
    <source>
        <dbReference type="Proteomes" id="UP001295423"/>
    </source>
</evidence>
<evidence type="ECO:0000256" key="2">
    <source>
        <dbReference type="ARBA" id="ARBA00022552"/>
    </source>
</evidence>
<dbReference type="InterPro" id="IPR036322">
    <property type="entry name" value="WD40_repeat_dom_sf"/>
</dbReference>
<dbReference type="GO" id="GO:0005524">
    <property type="term" value="F:ATP binding"/>
    <property type="evidence" value="ECO:0007669"/>
    <property type="project" value="InterPro"/>
</dbReference>
<feature type="domain" description="BING4 C-terminal" evidence="8">
    <location>
        <begin position="412"/>
        <end position="494"/>
    </location>
</feature>
<comment type="subcellular location">
    <subcellularLocation>
        <location evidence="1">Nucleus</location>
        <location evidence="1">Nucleolus</location>
    </subcellularLocation>
</comment>
<dbReference type="FunFam" id="2.130.10.10:FF:000378">
    <property type="entry name" value="U3 small nucleolar RNA-associated protein 7"/>
    <property type="match status" value="1"/>
</dbReference>
<keyword evidence="5" id="KW-0539">Nucleus</keyword>
<dbReference type="Proteomes" id="UP001295423">
    <property type="component" value="Unassembled WGS sequence"/>
</dbReference>
<evidence type="ECO:0000256" key="4">
    <source>
        <dbReference type="ARBA" id="ARBA00022737"/>
    </source>
</evidence>
<proteinExistence type="predicted"/>
<dbReference type="InterPro" id="IPR001680">
    <property type="entry name" value="WD40_rpt"/>
</dbReference>
<evidence type="ECO:0000259" key="8">
    <source>
        <dbReference type="SMART" id="SM01033"/>
    </source>
</evidence>
<dbReference type="PANTHER" id="PTHR14085:SF3">
    <property type="entry name" value="WD REPEAT-CONTAINING PROTEIN 46"/>
    <property type="match status" value="1"/>
</dbReference>
<sequence length="594" mass="67174">MTEGTEESTDERTSSIARGMTTKEAGRVQHNLQTAKRSHSEDKALLSKYKDKVPQTALDSVAITTSEHLEHISKSKKLNDYQKRSMQKRVQYRRKDKVIQARVKVHKTKRYQAAISAADAHLILNTQSAGLVEAEHDMERTTSLSQHELKHHHLDQQTSRQIYDLTLPHSPYGLKYDRSGRYSLLYGQRGHLAIMDATHLQLHRELHIQERIRDVSFLHNYTMMAVAQTNHVYIYDDQGTEIHKLNDMNDPFAIDFLPYHWLLTCVGRSGHLKYLDTSTGQLVSTHNTKLAGHNVLRQNPSNAVMHLGHANGTVSLWSPASSQFLAKLHCHKGAAVTSMAIDLSGNYMVTGGADRQVHIWDIRKFRKTHSYFTPAGVPQSLDLSQRNVMGIGHATHATFWSPEALLRKVKDPYMHHSVHGCGAVETLRFRPFEDVCGLGHGKGVSSIVIPGSGEPNLDTTEANLDPNQDKKQRREAEVRALLDKLQPNMITMDPADIGGVEDSSPEIRQQRLESLEATANAKNDARKKKQKSKKRGRSKIQTKLRRKSQNIIDHQIVKQREQKEEVEKKAKEEARQSSGESKPKSATPALQRFF</sequence>
<organism evidence="9 10">
    <name type="scientific">Cylindrotheca closterium</name>
    <dbReference type="NCBI Taxonomy" id="2856"/>
    <lineage>
        <taxon>Eukaryota</taxon>
        <taxon>Sar</taxon>
        <taxon>Stramenopiles</taxon>
        <taxon>Ochrophyta</taxon>
        <taxon>Bacillariophyta</taxon>
        <taxon>Bacillariophyceae</taxon>
        <taxon>Bacillariophycidae</taxon>
        <taxon>Bacillariales</taxon>
        <taxon>Bacillariaceae</taxon>
        <taxon>Cylindrotheca</taxon>
    </lineage>
</organism>
<dbReference type="Pfam" id="PF08149">
    <property type="entry name" value="BING4CT"/>
    <property type="match status" value="1"/>
</dbReference>
<dbReference type="PROSITE" id="PS00678">
    <property type="entry name" value="WD_REPEATS_1"/>
    <property type="match status" value="1"/>
</dbReference>
<dbReference type="PROSITE" id="PS50082">
    <property type="entry name" value="WD_REPEATS_2"/>
    <property type="match status" value="1"/>
</dbReference>
<dbReference type="GO" id="GO:0030686">
    <property type="term" value="C:90S preribosome"/>
    <property type="evidence" value="ECO:0007669"/>
    <property type="project" value="TreeGrafter"/>
</dbReference>
<comment type="caution">
    <text evidence="9">The sequence shown here is derived from an EMBL/GenBank/DDBJ whole genome shotgun (WGS) entry which is preliminary data.</text>
</comment>
<keyword evidence="2" id="KW-0698">rRNA processing</keyword>
<dbReference type="SMART" id="SM00320">
    <property type="entry name" value="WD40"/>
    <property type="match status" value="3"/>
</dbReference>
<feature type="repeat" description="WD" evidence="6">
    <location>
        <begin position="336"/>
        <end position="370"/>
    </location>
</feature>
<feature type="region of interest" description="Disordered" evidence="7">
    <location>
        <begin position="486"/>
        <end position="594"/>
    </location>
</feature>
<dbReference type="InterPro" id="IPR001412">
    <property type="entry name" value="aa-tRNA-synth_I_CS"/>
</dbReference>
<dbReference type="AlphaFoldDB" id="A0AAD2FQ94"/>
<keyword evidence="4" id="KW-0677">Repeat</keyword>
<keyword evidence="10" id="KW-1185">Reference proteome</keyword>
<dbReference type="PANTHER" id="PTHR14085">
    <property type="entry name" value="WD-REPEAT PROTEIN BING4"/>
    <property type="match status" value="1"/>
</dbReference>
<dbReference type="InterPro" id="IPR019775">
    <property type="entry name" value="WD40_repeat_CS"/>
</dbReference>
<name>A0AAD2FQ94_9STRA</name>
<dbReference type="PROSITE" id="PS00178">
    <property type="entry name" value="AA_TRNA_LIGASE_I"/>
    <property type="match status" value="1"/>
</dbReference>
<feature type="region of interest" description="Disordered" evidence="7">
    <location>
        <begin position="447"/>
        <end position="471"/>
    </location>
</feature>
<evidence type="ECO:0000256" key="1">
    <source>
        <dbReference type="ARBA" id="ARBA00004604"/>
    </source>
</evidence>
<accession>A0AAD2FQ94</accession>
<dbReference type="GO" id="GO:0000462">
    <property type="term" value="P:maturation of SSU-rRNA from tricistronic rRNA transcript (SSU-rRNA, 5.8S rRNA, LSU-rRNA)"/>
    <property type="evidence" value="ECO:0007669"/>
    <property type="project" value="TreeGrafter"/>
</dbReference>
<dbReference type="InterPro" id="IPR012952">
    <property type="entry name" value="BING4_C_dom"/>
</dbReference>
<feature type="compositionally biased region" description="Basic residues" evidence="7">
    <location>
        <begin position="525"/>
        <end position="548"/>
    </location>
</feature>
<dbReference type="GO" id="GO:0032040">
    <property type="term" value="C:small-subunit processome"/>
    <property type="evidence" value="ECO:0007669"/>
    <property type="project" value="TreeGrafter"/>
</dbReference>
<reference evidence="9" key="1">
    <citation type="submission" date="2023-08" db="EMBL/GenBank/DDBJ databases">
        <authorList>
            <person name="Audoor S."/>
            <person name="Bilcke G."/>
        </authorList>
    </citation>
    <scope>NUCLEOTIDE SEQUENCE</scope>
</reference>
<dbReference type="InterPro" id="IPR015943">
    <property type="entry name" value="WD40/YVTN_repeat-like_dom_sf"/>
</dbReference>
<evidence type="ECO:0000256" key="7">
    <source>
        <dbReference type="SAM" id="MobiDB-lite"/>
    </source>
</evidence>
<gene>
    <name evidence="9" type="ORF">CYCCA115_LOCUS11965</name>
</gene>
<dbReference type="PROSITE" id="PS50294">
    <property type="entry name" value="WD_REPEATS_REGION"/>
    <property type="match status" value="1"/>
</dbReference>
<dbReference type="GO" id="GO:0004812">
    <property type="term" value="F:aminoacyl-tRNA ligase activity"/>
    <property type="evidence" value="ECO:0007669"/>
    <property type="project" value="InterPro"/>
</dbReference>
<feature type="compositionally biased region" description="Basic and acidic residues" evidence="7">
    <location>
        <begin position="555"/>
        <end position="575"/>
    </location>
</feature>
<keyword evidence="3 6" id="KW-0853">WD repeat</keyword>
<dbReference type="SMART" id="SM01033">
    <property type="entry name" value="BING4CT"/>
    <property type="match status" value="1"/>
</dbReference>
<dbReference type="Pfam" id="PF00400">
    <property type="entry name" value="WD40"/>
    <property type="match status" value="1"/>
</dbReference>
<dbReference type="SUPFAM" id="SSF50978">
    <property type="entry name" value="WD40 repeat-like"/>
    <property type="match status" value="1"/>
</dbReference>
<dbReference type="GO" id="GO:0006418">
    <property type="term" value="P:tRNA aminoacylation for protein translation"/>
    <property type="evidence" value="ECO:0007669"/>
    <property type="project" value="InterPro"/>
</dbReference>
<evidence type="ECO:0000313" key="9">
    <source>
        <dbReference type="EMBL" id="CAJ1949179.1"/>
    </source>
</evidence>
<dbReference type="Gene3D" id="2.130.10.10">
    <property type="entry name" value="YVTN repeat-like/Quinoprotein amine dehydrogenase"/>
    <property type="match status" value="1"/>
</dbReference>